<proteinExistence type="predicted"/>
<name>A0AAV6HF68_9TELE</name>
<accession>A0AAV6HF68</accession>
<gene>
    <name evidence="1" type="ORF">AALO_G00009840</name>
</gene>
<sequence>MQEEKLKIPDVSSDSPQVHSALSLNLPLATSGLGPQAVPTKVTADLLKARCFLYFTRPVFYSGNLAFVAYI</sequence>
<evidence type="ECO:0000313" key="1">
    <source>
        <dbReference type="EMBL" id="KAG5285998.1"/>
    </source>
</evidence>
<evidence type="ECO:0000313" key="2">
    <source>
        <dbReference type="Proteomes" id="UP000823561"/>
    </source>
</evidence>
<comment type="caution">
    <text evidence="1">The sequence shown here is derived from an EMBL/GenBank/DDBJ whole genome shotgun (WGS) entry which is preliminary data.</text>
</comment>
<reference evidence="1 2" key="1">
    <citation type="submission" date="2020-10" db="EMBL/GenBank/DDBJ databases">
        <title>Chromosome-scale genome assembly of the Allis shad, Alosa alosa.</title>
        <authorList>
            <person name="Margot Z."/>
            <person name="Christophe K."/>
            <person name="Cabau C."/>
            <person name="Louis A."/>
            <person name="Berthelot C."/>
            <person name="Parey E."/>
            <person name="Roest Crollius H."/>
            <person name="Montfort J."/>
            <person name="Robinson-Rechavi M."/>
            <person name="Bucao C."/>
            <person name="Bouchez O."/>
            <person name="Gislard M."/>
            <person name="Lluch J."/>
            <person name="Milhes M."/>
            <person name="Lampietro C."/>
            <person name="Lopez Roques C."/>
            <person name="Donnadieu C."/>
            <person name="Braasch I."/>
            <person name="Desvignes T."/>
            <person name="Postlethwait J."/>
            <person name="Bobe J."/>
            <person name="Guiguen Y."/>
        </authorList>
    </citation>
    <scope>NUCLEOTIDE SEQUENCE [LARGE SCALE GENOMIC DNA]</scope>
    <source>
        <strain evidence="1">M-15738</strain>
        <tissue evidence="1">Blood</tissue>
    </source>
</reference>
<keyword evidence="2" id="KW-1185">Reference proteome</keyword>
<protein>
    <submittedName>
        <fullName evidence="1">Uncharacterized protein</fullName>
    </submittedName>
</protein>
<organism evidence="1 2">
    <name type="scientific">Alosa alosa</name>
    <name type="common">allis shad</name>
    <dbReference type="NCBI Taxonomy" id="278164"/>
    <lineage>
        <taxon>Eukaryota</taxon>
        <taxon>Metazoa</taxon>
        <taxon>Chordata</taxon>
        <taxon>Craniata</taxon>
        <taxon>Vertebrata</taxon>
        <taxon>Euteleostomi</taxon>
        <taxon>Actinopterygii</taxon>
        <taxon>Neopterygii</taxon>
        <taxon>Teleostei</taxon>
        <taxon>Clupei</taxon>
        <taxon>Clupeiformes</taxon>
        <taxon>Clupeoidei</taxon>
        <taxon>Clupeidae</taxon>
        <taxon>Alosa</taxon>
    </lineage>
</organism>
<dbReference type="Proteomes" id="UP000823561">
    <property type="component" value="Chromosome 1"/>
</dbReference>
<dbReference type="AlphaFoldDB" id="A0AAV6HF68"/>
<dbReference type="EMBL" id="JADWDJ010000001">
    <property type="protein sequence ID" value="KAG5285998.1"/>
    <property type="molecule type" value="Genomic_DNA"/>
</dbReference>